<evidence type="ECO:0000313" key="5">
    <source>
        <dbReference type="Proteomes" id="UP001143372"/>
    </source>
</evidence>
<dbReference type="InterPro" id="IPR051257">
    <property type="entry name" value="Diverse_CBS-Domain"/>
</dbReference>
<reference evidence="4" key="1">
    <citation type="journal article" date="2014" name="Int. J. Syst. Evol. Microbiol.">
        <title>Complete genome sequence of Corynebacterium casei LMG S-19264T (=DSM 44701T), isolated from a smear-ripened cheese.</title>
        <authorList>
            <consortium name="US DOE Joint Genome Institute (JGI-PGF)"/>
            <person name="Walter F."/>
            <person name="Albersmeier A."/>
            <person name="Kalinowski J."/>
            <person name="Ruckert C."/>
        </authorList>
    </citation>
    <scope>NUCLEOTIDE SEQUENCE</scope>
    <source>
        <strain evidence="4">VKM B-2347</strain>
    </source>
</reference>
<dbReference type="AlphaFoldDB" id="A0A9W6IZB3"/>
<dbReference type="EMBL" id="BSFI01000007">
    <property type="protein sequence ID" value="GLK67936.1"/>
    <property type="molecule type" value="Genomic_DNA"/>
</dbReference>
<comment type="caution">
    <text evidence="4">The sequence shown here is derived from an EMBL/GenBank/DDBJ whole genome shotgun (WGS) entry which is preliminary data.</text>
</comment>
<dbReference type="Pfam" id="PF00571">
    <property type="entry name" value="CBS"/>
    <property type="match status" value="2"/>
</dbReference>
<organism evidence="4 5">
    <name type="scientific">Hansschlegelia plantiphila</name>
    <dbReference type="NCBI Taxonomy" id="374655"/>
    <lineage>
        <taxon>Bacteria</taxon>
        <taxon>Pseudomonadati</taxon>
        <taxon>Pseudomonadota</taxon>
        <taxon>Alphaproteobacteria</taxon>
        <taxon>Hyphomicrobiales</taxon>
        <taxon>Methylopilaceae</taxon>
        <taxon>Hansschlegelia</taxon>
    </lineage>
</organism>
<dbReference type="PANTHER" id="PTHR43080:SF2">
    <property type="entry name" value="CBS DOMAIN-CONTAINING PROTEIN"/>
    <property type="match status" value="1"/>
</dbReference>
<feature type="domain" description="CBS" evidence="3">
    <location>
        <begin position="8"/>
        <end position="68"/>
    </location>
</feature>
<dbReference type="Proteomes" id="UP001143372">
    <property type="component" value="Unassembled WGS sequence"/>
</dbReference>
<dbReference type="Gene3D" id="3.10.580.10">
    <property type="entry name" value="CBS-domain"/>
    <property type="match status" value="1"/>
</dbReference>
<sequence>MRVRAILEAKGHAVVTAAPSATVTELVDVLARKSIGAVVIDDGEGGLAGIMTERDVVRALAAHGPSALDRPVADFMTRDVVTAGFEETVDEIMDRMTNGKFRHVPIMDGVRLAGMVSIGDVVKCRMELIEAEASAMRDYIATA</sequence>
<evidence type="ECO:0000256" key="1">
    <source>
        <dbReference type="ARBA" id="ARBA00023122"/>
    </source>
</evidence>
<evidence type="ECO:0000259" key="3">
    <source>
        <dbReference type="PROSITE" id="PS51371"/>
    </source>
</evidence>
<dbReference type="CDD" id="cd04623">
    <property type="entry name" value="CBS_pair_bac_euk"/>
    <property type="match status" value="1"/>
</dbReference>
<dbReference type="SMART" id="SM00116">
    <property type="entry name" value="CBS"/>
    <property type="match status" value="2"/>
</dbReference>
<dbReference type="PROSITE" id="PS51371">
    <property type="entry name" value="CBS"/>
    <property type="match status" value="2"/>
</dbReference>
<accession>A0A9W6IZB3</accession>
<dbReference type="InterPro" id="IPR046342">
    <property type="entry name" value="CBS_dom_sf"/>
</dbReference>
<dbReference type="RefSeq" id="WP_271168177.1">
    <property type="nucleotide sequence ID" value="NZ_BSFI01000007.1"/>
</dbReference>
<protein>
    <submittedName>
        <fullName evidence="4">Inosine-5-monophosphate dehydrogenase</fullName>
    </submittedName>
</protein>
<dbReference type="PANTHER" id="PTHR43080">
    <property type="entry name" value="CBS DOMAIN-CONTAINING PROTEIN CBSX3, MITOCHONDRIAL"/>
    <property type="match status" value="1"/>
</dbReference>
<dbReference type="InterPro" id="IPR000644">
    <property type="entry name" value="CBS_dom"/>
</dbReference>
<dbReference type="InterPro" id="IPR044725">
    <property type="entry name" value="CBSX3_CBS_dom"/>
</dbReference>
<keyword evidence="1 2" id="KW-0129">CBS domain</keyword>
<reference evidence="4" key="2">
    <citation type="submission" date="2023-01" db="EMBL/GenBank/DDBJ databases">
        <authorList>
            <person name="Sun Q."/>
            <person name="Evtushenko L."/>
        </authorList>
    </citation>
    <scope>NUCLEOTIDE SEQUENCE</scope>
    <source>
        <strain evidence="4">VKM B-2347</strain>
    </source>
</reference>
<proteinExistence type="predicted"/>
<gene>
    <name evidence="4" type="ORF">GCM10008179_15740</name>
</gene>
<dbReference type="SUPFAM" id="SSF54631">
    <property type="entry name" value="CBS-domain pair"/>
    <property type="match status" value="1"/>
</dbReference>
<feature type="domain" description="CBS" evidence="3">
    <location>
        <begin position="76"/>
        <end position="132"/>
    </location>
</feature>
<keyword evidence="5" id="KW-1185">Reference proteome</keyword>
<evidence type="ECO:0000256" key="2">
    <source>
        <dbReference type="PROSITE-ProRule" id="PRU00703"/>
    </source>
</evidence>
<evidence type="ECO:0000313" key="4">
    <source>
        <dbReference type="EMBL" id="GLK67936.1"/>
    </source>
</evidence>
<name>A0A9W6IZB3_9HYPH</name>